<dbReference type="PANTHER" id="PTHR38471">
    <property type="entry name" value="FOUR HELIX BUNDLE PROTEIN"/>
    <property type="match status" value="1"/>
</dbReference>
<dbReference type="PANTHER" id="PTHR38471:SF2">
    <property type="entry name" value="FOUR HELIX BUNDLE PROTEIN"/>
    <property type="match status" value="1"/>
</dbReference>
<accession>A0A653ACL1</accession>
<dbReference type="InterPro" id="IPR012657">
    <property type="entry name" value="23S_rRNA-intervening_sequence"/>
</dbReference>
<dbReference type="AlphaFoldDB" id="A0A653ACL1"/>
<dbReference type="SUPFAM" id="SSF158446">
    <property type="entry name" value="IVS-encoded protein-like"/>
    <property type="match status" value="1"/>
</dbReference>
<dbReference type="Gene3D" id="1.20.1440.60">
    <property type="entry name" value="23S rRNA-intervening sequence"/>
    <property type="match status" value="1"/>
</dbReference>
<sequence>MHNFKKLTIWKKSMDLVTEIYVLTNKYPKHEIYGLTSQTRRAAVSVPLNISEGSAKSSNKDFARFLEMAIGSINELETVLIVAYNIQYIDFEHLNEFQEKITILRKMISKFKDSLEE</sequence>
<dbReference type="Pfam" id="PF05635">
    <property type="entry name" value="23S_rRNA_IVP"/>
    <property type="match status" value="1"/>
</dbReference>
<name>A0A653ACL1_9BACT</name>
<dbReference type="InterPro" id="IPR036583">
    <property type="entry name" value="23S_rRNA_IVS_sf"/>
</dbReference>
<dbReference type="EMBL" id="UPXZ01000025">
    <property type="protein sequence ID" value="VBB45818.1"/>
    <property type="molecule type" value="Genomic_DNA"/>
</dbReference>
<gene>
    <name evidence="1" type="ORF">TRIP_D310213</name>
</gene>
<organism evidence="1">
    <name type="scientific">uncultured Paludibacter sp</name>
    <dbReference type="NCBI Taxonomy" id="497635"/>
    <lineage>
        <taxon>Bacteria</taxon>
        <taxon>Pseudomonadati</taxon>
        <taxon>Bacteroidota</taxon>
        <taxon>Bacteroidia</taxon>
        <taxon>Bacteroidales</taxon>
        <taxon>Paludibacteraceae</taxon>
        <taxon>Paludibacter</taxon>
        <taxon>environmental samples</taxon>
    </lineage>
</organism>
<proteinExistence type="predicted"/>
<protein>
    <submittedName>
        <fullName evidence="1">23Sr RNA</fullName>
    </submittedName>
</protein>
<dbReference type="CDD" id="cd16377">
    <property type="entry name" value="23S_rRNA_IVP_like"/>
    <property type="match status" value="1"/>
</dbReference>
<dbReference type="NCBIfam" id="TIGR02436">
    <property type="entry name" value="four helix bundle protein"/>
    <property type="match status" value="1"/>
</dbReference>
<reference evidence="1" key="1">
    <citation type="submission" date="2018-07" db="EMBL/GenBank/DDBJ databases">
        <authorList>
            <consortium name="Genoscope - CEA"/>
            <person name="William W."/>
        </authorList>
    </citation>
    <scope>NUCLEOTIDE SEQUENCE</scope>
    <source>
        <strain evidence="1">IK1</strain>
    </source>
</reference>
<evidence type="ECO:0000313" key="1">
    <source>
        <dbReference type="EMBL" id="VBB45818.1"/>
    </source>
</evidence>